<dbReference type="InterPro" id="IPR017900">
    <property type="entry name" value="4Fe4S_Fe_S_CS"/>
</dbReference>
<dbReference type="NCBIfam" id="TIGR02179">
    <property type="entry name" value="PorD_KorD"/>
    <property type="match status" value="1"/>
</dbReference>
<evidence type="ECO:0000256" key="4">
    <source>
        <dbReference type="ARBA" id="ARBA00049357"/>
    </source>
</evidence>
<protein>
    <recommendedName>
        <fullName evidence="2">pyruvate synthase</fullName>
        <ecNumber evidence="2">1.2.7.1</ecNumber>
    </recommendedName>
</protein>
<dbReference type="GO" id="GO:0051539">
    <property type="term" value="F:4 iron, 4 sulfur cluster binding"/>
    <property type="evidence" value="ECO:0007669"/>
    <property type="project" value="InterPro"/>
</dbReference>
<dbReference type="Pfam" id="PF00037">
    <property type="entry name" value="Fer4"/>
    <property type="match status" value="2"/>
</dbReference>
<evidence type="ECO:0000259" key="5">
    <source>
        <dbReference type="PROSITE" id="PS51379"/>
    </source>
</evidence>
<evidence type="ECO:0000256" key="1">
    <source>
        <dbReference type="ARBA" id="ARBA00011595"/>
    </source>
</evidence>
<dbReference type="PANTHER" id="PTHR43366">
    <property type="entry name" value="PYRUVATE SYNTHASE SUBUNIT PORC"/>
    <property type="match status" value="1"/>
</dbReference>
<dbReference type="AlphaFoldDB" id="A0A9E4ZFC3"/>
<comment type="caution">
    <text evidence="6">The sequence shown here is derived from an EMBL/GenBank/DDBJ whole genome shotgun (WGS) entry which is preliminary data.</text>
</comment>
<evidence type="ECO:0000256" key="2">
    <source>
        <dbReference type="ARBA" id="ARBA00012822"/>
    </source>
</evidence>
<dbReference type="InterPro" id="IPR002869">
    <property type="entry name" value="Pyrv_flavodox_OxRed_cen"/>
</dbReference>
<dbReference type="EMBL" id="JAGSOI010000021">
    <property type="protein sequence ID" value="MCM1986672.1"/>
    <property type="molecule type" value="Genomic_DNA"/>
</dbReference>
<gene>
    <name evidence="6" type="ORF">KDK67_06610</name>
</gene>
<evidence type="ECO:0000313" key="6">
    <source>
        <dbReference type="EMBL" id="MCM1986672.1"/>
    </source>
</evidence>
<dbReference type="Pfam" id="PF01558">
    <property type="entry name" value="POR"/>
    <property type="match status" value="1"/>
</dbReference>
<dbReference type="SUPFAM" id="SSF53323">
    <property type="entry name" value="Pyruvate-ferredoxin oxidoreductase, PFOR, domain III"/>
    <property type="match status" value="1"/>
</dbReference>
<dbReference type="RefSeq" id="WP_250868027.1">
    <property type="nucleotide sequence ID" value="NZ_JAGSOI010000021.1"/>
</dbReference>
<feature type="domain" description="4Fe-4S ferredoxin-type" evidence="5">
    <location>
        <begin position="264"/>
        <end position="293"/>
    </location>
</feature>
<dbReference type="PROSITE" id="PS51379">
    <property type="entry name" value="4FE4S_FER_2"/>
    <property type="match status" value="2"/>
</dbReference>
<evidence type="ECO:0000256" key="3">
    <source>
        <dbReference type="ARBA" id="ARBA00023002"/>
    </source>
</evidence>
<dbReference type="InterPro" id="IPR051626">
    <property type="entry name" value="Oxidoreductase_gamma_subunit"/>
</dbReference>
<dbReference type="InterPro" id="IPR019752">
    <property type="entry name" value="Pyrv/ketoisovalerate_OxRed_cat"/>
</dbReference>
<dbReference type="NCBIfam" id="TIGR02175">
    <property type="entry name" value="PorC_KorC"/>
    <property type="match status" value="1"/>
</dbReference>
<dbReference type="InterPro" id="IPR011898">
    <property type="entry name" value="PorD_KorD"/>
</dbReference>
<reference evidence="6" key="2">
    <citation type="submission" date="2021-04" db="EMBL/GenBank/DDBJ databases">
        <authorList>
            <person name="Dong X."/>
        </authorList>
    </citation>
    <scope>NUCLEOTIDE SEQUENCE</scope>
    <source>
        <strain evidence="6">LLY</strain>
    </source>
</reference>
<dbReference type="GO" id="GO:0019164">
    <property type="term" value="F:pyruvate synthase activity"/>
    <property type="evidence" value="ECO:0007669"/>
    <property type="project" value="UniProtKB-EC"/>
</dbReference>
<reference evidence="6" key="1">
    <citation type="journal article" date="2021" name="mSystems">
        <title>Bacteria and Archaea Synergistically Convert Glycine Betaine to Biogenic Methane in the Formosa Cold Seep of the South China Sea.</title>
        <authorList>
            <person name="Li L."/>
            <person name="Zhang W."/>
            <person name="Zhang S."/>
            <person name="Song L."/>
            <person name="Sun Q."/>
            <person name="Zhang H."/>
            <person name="Xiang H."/>
            <person name="Dong X."/>
        </authorList>
    </citation>
    <scope>NUCLEOTIDE SEQUENCE</scope>
    <source>
        <strain evidence="6">LLY</strain>
    </source>
</reference>
<keyword evidence="7" id="KW-1185">Reference proteome</keyword>
<dbReference type="Gene3D" id="3.30.70.20">
    <property type="match status" value="1"/>
</dbReference>
<dbReference type="InterPro" id="IPR017896">
    <property type="entry name" value="4Fe4S_Fe-S-bd"/>
</dbReference>
<dbReference type="Gene3D" id="3.40.920.10">
    <property type="entry name" value="Pyruvate-ferredoxin oxidoreductase, PFOR, domain III"/>
    <property type="match status" value="1"/>
</dbReference>
<name>A0A9E4ZFC3_9EURY</name>
<organism evidence="6 7">
    <name type="scientific">Methanococcoides seepicolus</name>
    <dbReference type="NCBI Taxonomy" id="2828780"/>
    <lineage>
        <taxon>Archaea</taxon>
        <taxon>Methanobacteriati</taxon>
        <taxon>Methanobacteriota</taxon>
        <taxon>Stenosarchaea group</taxon>
        <taxon>Methanomicrobia</taxon>
        <taxon>Methanosarcinales</taxon>
        <taxon>Methanosarcinaceae</taxon>
        <taxon>Methanococcoides</taxon>
    </lineage>
</organism>
<comment type="subunit">
    <text evidence="1">Heterotetramer of one alpha, one beta, one delta and one gamma chain.</text>
</comment>
<evidence type="ECO:0000313" key="7">
    <source>
        <dbReference type="Proteomes" id="UP001056766"/>
    </source>
</evidence>
<dbReference type="PROSITE" id="PS00198">
    <property type="entry name" value="4FE4S_FER_1"/>
    <property type="match status" value="2"/>
</dbReference>
<comment type="catalytic activity">
    <reaction evidence="4">
        <text>2 oxidized [2Fe-2S]-[ferredoxin] + pyruvate + CoA = 2 reduced [2Fe-2S]-[ferredoxin] + acetyl-CoA + CO2 + H(+)</text>
        <dbReference type="Rhea" id="RHEA:12765"/>
        <dbReference type="Rhea" id="RHEA-COMP:10000"/>
        <dbReference type="Rhea" id="RHEA-COMP:10001"/>
        <dbReference type="ChEBI" id="CHEBI:15361"/>
        <dbReference type="ChEBI" id="CHEBI:15378"/>
        <dbReference type="ChEBI" id="CHEBI:16526"/>
        <dbReference type="ChEBI" id="CHEBI:33737"/>
        <dbReference type="ChEBI" id="CHEBI:33738"/>
        <dbReference type="ChEBI" id="CHEBI:57287"/>
        <dbReference type="ChEBI" id="CHEBI:57288"/>
        <dbReference type="EC" id="1.2.7.1"/>
    </reaction>
</comment>
<dbReference type="PANTHER" id="PTHR43366:SF1">
    <property type="entry name" value="PYRUVATE SYNTHASE SUBUNIT PORC"/>
    <property type="match status" value="1"/>
</dbReference>
<sequence>MLRLRFHGRGGQGAKVASRVLGTAAFLDGYNVQDFPLYGAEKRGAPITAFTRISRENIMERGVISDPDIVIVIDETLLSDPKAMPLSGLKKGGVVFVNTPQSPLETQERYSITDHVITLDLTKIGLDMIGKPVLSSLAAAVASRIAGIGEDALRDALEKELSGIISDRGILEKNAEAALYCYDAVVPVQMKTTEAIREGENVINIPFETARVSSPAINATGNTPLRRTGNWRVFRPIWDYDLCTRCMTCVARCPEGCIQVNEDGYPYADYENCKGCLICARECPVKAINDVREMHSQSEEGEL</sequence>
<feature type="domain" description="4Fe-4S ferredoxin-type" evidence="5">
    <location>
        <begin position="234"/>
        <end position="263"/>
    </location>
</feature>
<dbReference type="SUPFAM" id="SSF54862">
    <property type="entry name" value="4Fe-4S ferredoxins"/>
    <property type="match status" value="1"/>
</dbReference>
<keyword evidence="3" id="KW-0560">Oxidoreductase</keyword>
<dbReference type="EC" id="1.2.7.1" evidence="2"/>
<dbReference type="Proteomes" id="UP001056766">
    <property type="component" value="Unassembled WGS sequence"/>
</dbReference>
<dbReference type="InterPro" id="IPR011894">
    <property type="entry name" value="PorC_KorC"/>
</dbReference>
<proteinExistence type="predicted"/>
<accession>A0A9E4ZFC3</accession>